<evidence type="ECO:0000313" key="2">
    <source>
        <dbReference type="EMBL" id="UOQ64473.1"/>
    </source>
</evidence>
<dbReference type="EMBL" id="CP095061">
    <property type="protein sequence ID" value="UOQ64473.1"/>
    <property type="molecule type" value="Genomic_DNA"/>
</dbReference>
<dbReference type="Pfam" id="PF26110">
    <property type="entry name" value="GAPS4b_N"/>
    <property type="match status" value="1"/>
</dbReference>
<accession>A0ABY4G0Z1</accession>
<protein>
    <recommendedName>
        <fullName evidence="1">GAPS4b N-terminal domain-containing protein</fullName>
    </recommendedName>
</protein>
<keyword evidence="3" id="KW-1185">Reference proteome</keyword>
<evidence type="ECO:0000313" key="3">
    <source>
        <dbReference type="Proteomes" id="UP000830401"/>
    </source>
</evidence>
<sequence>MNNSNNLNSELSSLLPYGDGIKPLLVASSLSEHDLRFMLQKRGVFVKAPQRNNTVPLLASMILSPNEFETLRNRQHQKESNIKPFTAQSEWIGQNTSVADVLSDKLDTIIKSLTKEESPYSIKNYNISYLSNDKILIEGEIERRDWTKDVFSITSLHPWRFTIERSAAGNIVQYIAETTVPETKHLTNQFQARIHQQFQLSKVVDNTKTIQRVVATHFKGNHFIFEYLFIFTKISFSSLKFQRIIDIETGIDNRLNFPDNFKWLKGNIGELKLTALHGKKLE</sequence>
<proteinExistence type="predicted"/>
<reference evidence="2" key="1">
    <citation type="submission" date="2022-04" db="EMBL/GenBank/DDBJ databases">
        <title>Hymenobacter sp. isolated from the air.</title>
        <authorList>
            <person name="Won M."/>
            <person name="Lee C.-M."/>
            <person name="Woen H.-Y."/>
            <person name="Kwon S.-W."/>
        </authorList>
    </citation>
    <scope>NUCLEOTIDE SEQUENCE</scope>
    <source>
        <strain evidence="2">5420S-77</strain>
    </source>
</reference>
<dbReference type="InterPro" id="IPR058955">
    <property type="entry name" value="GAPS4b_N"/>
</dbReference>
<organism evidence="2 3">
    <name type="scientific">Hymenobacter volaticus</name>
    <dbReference type="NCBI Taxonomy" id="2932254"/>
    <lineage>
        <taxon>Bacteria</taxon>
        <taxon>Pseudomonadati</taxon>
        <taxon>Bacteroidota</taxon>
        <taxon>Cytophagia</taxon>
        <taxon>Cytophagales</taxon>
        <taxon>Hymenobacteraceae</taxon>
        <taxon>Hymenobacter</taxon>
    </lineage>
</organism>
<feature type="domain" description="GAPS4b N-terminal" evidence="1">
    <location>
        <begin position="20"/>
        <end position="81"/>
    </location>
</feature>
<gene>
    <name evidence="2" type="ORF">MUN86_12825</name>
</gene>
<dbReference type="RefSeq" id="WP_245118317.1">
    <property type="nucleotide sequence ID" value="NZ_CP095061.1"/>
</dbReference>
<dbReference type="Proteomes" id="UP000830401">
    <property type="component" value="Chromosome"/>
</dbReference>
<name>A0ABY4G0Z1_9BACT</name>
<evidence type="ECO:0000259" key="1">
    <source>
        <dbReference type="Pfam" id="PF26110"/>
    </source>
</evidence>